<sequence length="511" mass="58579">MKNNKRYYIKTLLIVALTAISCEDYLDTEPITENVQEAIVPIEDAADAEAKVGSIYASLGIDRVVFDPITNADGQTDVAYAGGDNPNNFQQDEYRTLTTNANVLRDWDYYYNIIFQCNLLINNVDDVADLSDQRKREIKGTAYLFRAYFYFMMTKLWGEVPIVTTSVTSINSENFEEIYADLFPAKSSYDDIYNLMVSDLDYAKENLPVCSDQNSLRANQGGAYAMLAKIYATWPGGQDWDKVIENCDLAAQGRALVDTYDFLWDGEHEANSEGIWVIDGYNQPLGGPRISVNIFFGTQYKKFDTPSHALYEAYVNENDDIRRETTIVFSDEVPEKYPNEGDYAGIFESVPVVPWSDPYWSSDHFPFPNKFRIVTRDQNLYWFRLSDILLLKSEALVRKGQLGPAETYINMVRNRVELPDVTFNDENDAIEKLLHERYLELAYEGHRWYDLKRMVSSSEMISILQSEQYRDSNGELVPLPYVGNLAEYKLLMPIPQVTLDVNPNLEQNPGY</sequence>
<keyword evidence="9" id="KW-1185">Reference proteome</keyword>
<evidence type="ECO:0000256" key="3">
    <source>
        <dbReference type="ARBA" id="ARBA00022729"/>
    </source>
</evidence>
<organism evidence="8 9">
    <name type="scientific">Flagellimonas chongwuensis</name>
    <dbReference type="NCBI Taxonomy" id="2697365"/>
    <lineage>
        <taxon>Bacteria</taxon>
        <taxon>Pseudomonadati</taxon>
        <taxon>Bacteroidota</taxon>
        <taxon>Flavobacteriia</taxon>
        <taxon>Flavobacteriales</taxon>
        <taxon>Flavobacteriaceae</taxon>
        <taxon>Flagellimonas</taxon>
    </lineage>
</organism>
<feature type="domain" description="RagB/SusD" evidence="6">
    <location>
        <begin position="375"/>
        <end position="511"/>
    </location>
</feature>
<keyword evidence="4" id="KW-0472">Membrane</keyword>
<dbReference type="Pfam" id="PF07980">
    <property type="entry name" value="SusD_RagB"/>
    <property type="match status" value="1"/>
</dbReference>
<keyword evidence="3" id="KW-0732">Signal</keyword>
<comment type="caution">
    <text evidence="8">The sequence shown here is derived from an EMBL/GenBank/DDBJ whole genome shotgun (WGS) entry which is preliminary data.</text>
</comment>
<accession>A0A850NKK4</accession>
<dbReference type="AlphaFoldDB" id="A0A850NKK4"/>
<dbReference type="Pfam" id="PF14322">
    <property type="entry name" value="SusD-like_3"/>
    <property type="match status" value="1"/>
</dbReference>
<dbReference type="Proteomes" id="UP000558089">
    <property type="component" value="Unassembled WGS sequence"/>
</dbReference>
<evidence type="ECO:0000256" key="1">
    <source>
        <dbReference type="ARBA" id="ARBA00004442"/>
    </source>
</evidence>
<evidence type="ECO:0000259" key="7">
    <source>
        <dbReference type="Pfam" id="PF14322"/>
    </source>
</evidence>
<evidence type="ECO:0000256" key="2">
    <source>
        <dbReference type="ARBA" id="ARBA00006275"/>
    </source>
</evidence>
<evidence type="ECO:0000313" key="8">
    <source>
        <dbReference type="EMBL" id="NVN19052.1"/>
    </source>
</evidence>
<protein>
    <submittedName>
        <fullName evidence="8">RagB/SusD family nutrient uptake outer membrane protein</fullName>
    </submittedName>
</protein>
<dbReference type="PROSITE" id="PS51257">
    <property type="entry name" value="PROKAR_LIPOPROTEIN"/>
    <property type="match status" value="1"/>
</dbReference>
<name>A0A850NKK4_9FLAO</name>
<proteinExistence type="inferred from homology"/>
<dbReference type="GO" id="GO:0009279">
    <property type="term" value="C:cell outer membrane"/>
    <property type="evidence" value="ECO:0007669"/>
    <property type="project" value="UniProtKB-SubCell"/>
</dbReference>
<dbReference type="SUPFAM" id="SSF48452">
    <property type="entry name" value="TPR-like"/>
    <property type="match status" value="1"/>
</dbReference>
<feature type="domain" description="SusD-like N-terminal" evidence="7">
    <location>
        <begin position="24"/>
        <end position="231"/>
    </location>
</feature>
<dbReference type="InterPro" id="IPR011990">
    <property type="entry name" value="TPR-like_helical_dom_sf"/>
</dbReference>
<comment type="similarity">
    <text evidence="2">Belongs to the SusD family.</text>
</comment>
<evidence type="ECO:0000256" key="4">
    <source>
        <dbReference type="ARBA" id="ARBA00023136"/>
    </source>
</evidence>
<keyword evidence="5" id="KW-0998">Cell outer membrane</keyword>
<evidence type="ECO:0000256" key="5">
    <source>
        <dbReference type="ARBA" id="ARBA00023237"/>
    </source>
</evidence>
<dbReference type="InterPro" id="IPR033985">
    <property type="entry name" value="SusD-like_N"/>
</dbReference>
<evidence type="ECO:0000259" key="6">
    <source>
        <dbReference type="Pfam" id="PF07980"/>
    </source>
</evidence>
<dbReference type="RefSeq" id="WP_176620676.1">
    <property type="nucleotide sequence ID" value="NZ_WYET01000004.1"/>
</dbReference>
<gene>
    <name evidence="8" type="ORF">GUA46_11930</name>
</gene>
<reference evidence="8 9" key="1">
    <citation type="submission" date="2020-01" db="EMBL/GenBank/DDBJ databases">
        <title>Draft Genome Analysis of Muricauda sp. HICW Isolated from coastal seawater of PR China.</title>
        <authorList>
            <person name="Chen M.-X."/>
        </authorList>
    </citation>
    <scope>NUCLEOTIDE SEQUENCE [LARGE SCALE GENOMIC DNA]</scope>
    <source>
        <strain evidence="8 9">HICW</strain>
    </source>
</reference>
<dbReference type="EMBL" id="WYET01000004">
    <property type="protein sequence ID" value="NVN19052.1"/>
    <property type="molecule type" value="Genomic_DNA"/>
</dbReference>
<dbReference type="Gene3D" id="1.25.40.390">
    <property type="match status" value="1"/>
</dbReference>
<comment type="subcellular location">
    <subcellularLocation>
        <location evidence="1">Cell outer membrane</location>
    </subcellularLocation>
</comment>
<dbReference type="InterPro" id="IPR012944">
    <property type="entry name" value="SusD_RagB_dom"/>
</dbReference>
<dbReference type="CDD" id="cd08977">
    <property type="entry name" value="SusD"/>
    <property type="match status" value="1"/>
</dbReference>
<evidence type="ECO:0000313" key="9">
    <source>
        <dbReference type="Proteomes" id="UP000558089"/>
    </source>
</evidence>